<dbReference type="Pfam" id="PF09739">
    <property type="entry name" value="MCM_bind"/>
    <property type="match status" value="1"/>
</dbReference>
<name>A0A8S3BN33_9BILA</name>
<dbReference type="EMBL" id="CAJOBI010181607">
    <property type="protein sequence ID" value="CAF4928643.1"/>
    <property type="molecule type" value="Genomic_DNA"/>
</dbReference>
<dbReference type="AlphaFoldDB" id="A0A8S3BN33"/>
<evidence type="ECO:0000313" key="4">
    <source>
        <dbReference type="EMBL" id="CAF4928643.1"/>
    </source>
</evidence>
<evidence type="ECO:0000313" key="1">
    <source>
        <dbReference type="EMBL" id="CAF4532281.1"/>
    </source>
</evidence>
<organism evidence="3 5">
    <name type="scientific">Rotaria magnacalcarata</name>
    <dbReference type="NCBI Taxonomy" id="392030"/>
    <lineage>
        <taxon>Eukaryota</taxon>
        <taxon>Metazoa</taxon>
        <taxon>Spiralia</taxon>
        <taxon>Gnathifera</taxon>
        <taxon>Rotifera</taxon>
        <taxon>Eurotatoria</taxon>
        <taxon>Bdelloidea</taxon>
        <taxon>Philodinida</taxon>
        <taxon>Philodinidae</taxon>
        <taxon>Rotaria</taxon>
    </lineage>
</organism>
<sequence>LNTMQLMPNKDVAIDDSDASQLKQTPLQLPFSSHLLIDETKMECGQLTTLGKKTKIDDYLHV</sequence>
<accession>A0A8S3BN33</accession>
<comment type="caution">
    <text evidence="3">The sequence shown here is derived from an EMBL/GenBank/DDBJ whole genome shotgun (WGS) entry which is preliminary data.</text>
</comment>
<dbReference type="Proteomes" id="UP000681967">
    <property type="component" value="Unassembled WGS sequence"/>
</dbReference>
<dbReference type="InterPro" id="IPR019140">
    <property type="entry name" value="MCM_complex-bd"/>
</dbReference>
<dbReference type="Proteomes" id="UP000681720">
    <property type="component" value="Unassembled WGS sequence"/>
</dbReference>
<feature type="non-terminal residue" evidence="3">
    <location>
        <position position="1"/>
    </location>
</feature>
<evidence type="ECO:0000313" key="2">
    <source>
        <dbReference type="EMBL" id="CAF4658792.1"/>
    </source>
</evidence>
<dbReference type="EMBL" id="CAJOBH010110491">
    <property type="protein sequence ID" value="CAF4658792.1"/>
    <property type="molecule type" value="Genomic_DNA"/>
</dbReference>
<dbReference type="Proteomes" id="UP000676336">
    <property type="component" value="Unassembled WGS sequence"/>
</dbReference>
<protein>
    <submittedName>
        <fullName evidence="3">Uncharacterized protein</fullName>
    </submittedName>
</protein>
<evidence type="ECO:0000313" key="5">
    <source>
        <dbReference type="Proteomes" id="UP000681720"/>
    </source>
</evidence>
<proteinExistence type="predicted"/>
<dbReference type="EMBL" id="CAJOBI010088916">
    <property type="protein sequence ID" value="CAF4532281.1"/>
    <property type="molecule type" value="Genomic_DNA"/>
</dbReference>
<gene>
    <name evidence="2" type="ORF">BYL167_LOCUS42500</name>
    <name evidence="3" type="ORF">GIL414_LOCUS49290</name>
    <name evidence="1" type="ORF">SMN809_LOCUS36289</name>
    <name evidence="4" type="ORF">SMN809_LOCUS53077</name>
</gene>
<evidence type="ECO:0000313" key="3">
    <source>
        <dbReference type="EMBL" id="CAF4848677.1"/>
    </source>
</evidence>
<reference evidence="3" key="1">
    <citation type="submission" date="2021-02" db="EMBL/GenBank/DDBJ databases">
        <authorList>
            <person name="Nowell W R."/>
        </authorList>
    </citation>
    <scope>NUCLEOTIDE SEQUENCE</scope>
</reference>
<dbReference type="EMBL" id="CAJOBJ010161715">
    <property type="protein sequence ID" value="CAF4848677.1"/>
    <property type="molecule type" value="Genomic_DNA"/>
</dbReference>